<evidence type="ECO:0008006" key="4">
    <source>
        <dbReference type="Google" id="ProtNLM"/>
    </source>
</evidence>
<dbReference type="RefSeq" id="WP_143152064.1">
    <property type="nucleotide sequence ID" value="NZ_FMJB01000015.1"/>
</dbReference>
<protein>
    <recommendedName>
        <fullName evidence="4">Bromoperoxidase</fullName>
    </recommendedName>
</protein>
<dbReference type="AlphaFoldDB" id="A0A1M4MZG2"/>
<evidence type="ECO:0000313" key="3">
    <source>
        <dbReference type="Proteomes" id="UP000184085"/>
    </source>
</evidence>
<accession>A0A1M4MZG2</accession>
<keyword evidence="3" id="KW-1185">Reference proteome</keyword>
<dbReference type="PANTHER" id="PTHR34599:SF1">
    <property type="entry name" value="PHOSPHATIDIC ACID PHOSPHATASE TYPE 2_HALOPEROXIDASE DOMAIN-CONTAINING PROTEIN"/>
    <property type="match status" value="1"/>
</dbReference>
<name>A0A1M4MZG2_9RHOB</name>
<feature type="compositionally biased region" description="Basic and acidic residues" evidence="1">
    <location>
        <begin position="1"/>
        <end position="11"/>
    </location>
</feature>
<evidence type="ECO:0000313" key="2">
    <source>
        <dbReference type="EMBL" id="SCM66206.1"/>
    </source>
</evidence>
<proteinExistence type="predicted"/>
<sequence>MPITESDRRPAQDGFAEFKNSKYNRDEATDMAYSTAKRPALSIRANPEEFDLQPHPIGNFSKGLPHTLEGNVAPQAYEMFVRSLRQSNDLSKSGGFPAPLGPDPVHHPAGYNMSADVITDTFGNPGPAPITHYHFKNASSPDPVATRKWESPLGGLNSDITGPCIGGVSLPPAPALGSSELCAEMAEVYAMALTRDIAFADLQNINCVVHSGAEGEVTIGDIVSELGALPWFDPNGMPISSERTDNGTFAQTLTNQETRRRAARWDEHGEFSVKSLFRGSTEGAKKGAYLSQFMLQGGGDDRAAGQIPFGTQTIDQRTQPDNAHLDYMVTWMEWLDVQNGARFTGVDRTEAPRFLTTPRDLAAYVHMDQLYQAYFNAALLLLGSKRAEGVSAFDHGLPNNSMEPDATREGFATWGGPHLLDLLASVSSRGLKIIRRQKFQIHRRARPEVLAARLALANNGQLDALGSGGTRVQSMLHELWQRCPKLMGAIAERNSSAPGPDARGLTIEAELPETPIDGGANLLLPMAFPEGSPMHPAYGAGHATVAGACVTVLKALLNTVNKDGEKVTMQDFGFDASYQSVKSKSGDYCLQDTGDHHLTVTDELDKLAANISIGRNMAGVHYYTDYFESLRLGERVAIGILQEHLQTSPEDISLHLIDFDGRSVQIKKTGGANYGAEAEIIVNDGAISTADWWTENVAEYEIEPPIIQRLVG</sequence>
<dbReference type="InterPro" id="IPR036938">
    <property type="entry name" value="PAP2/HPO_sf"/>
</dbReference>
<dbReference type="InterPro" id="IPR016119">
    <property type="entry name" value="Br/Cl_peroxidase_C"/>
</dbReference>
<dbReference type="GO" id="GO:0004601">
    <property type="term" value="F:peroxidase activity"/>
    <property type="evidence" value="ECO:0007669"/>
    <property type="project" value="InterPro"/>
</dbReference>
<reference evidence="3" key="1">
    <citation type="submission" date="2016-09" db="EMBL/GenBank/DDBJ databases">
        <authorList>
            <person name="Wibberg D."/>
        </authorList>
    </citation>
    <scope>NUCLEOTIDE SEQUENCE [LARGE SCALE GENOMIC DNA]</scope>
</reference>
<dbReference type="Proteomes" id="UP000184085">
    <property type="component" value="Unassembled WGS sequence"/>
</dbReference>
<organism evidence="2 3">
    <name type="scientific">Donghicola eburneus</name>
    <dbReference type="NCBI Taxonomy" id="393278"/>
    <lineage>
        <taxon>Bacteria</taxon>
        <taxon>Pseudomonadati</taxon>
        <taxon>Pseudomonadota</taxon>
        <taxon>Alphaproteobacteria</taxon>
        <taxon>Rhodobacterales</taxon>
        <taxon>Roseobacteraceae</taxon>
        <taxon>Donghicola</taxon>
    </lineage>
</organism>
<dbReference type="PANTHER" id="PTHR34599">
    <property type="entry name" value="PEROXIDASE-RELATED"/>
    <property type="match status" value="1"/>
</dbReference>
<gene>
    <name evidence="2" type="ORF">KARMA_0379</name>
</gene>
<feature type="region of interest" description="Disordered" evidence="1">
    <location>
        <begin position="1"/>
        <end position="23"/>
    </location>
</feature>
<dbReference type="EMBL" id="FMJB01000015">
    <property type="protein sequence ID" value="SCM66206.1"/>
    <property type="molecule type" value="Genomic_DNA"/>
</dbReference>
<dbReference type="InterPro" id="IPR052559">
    <property type="entry name" value="V-haloperoxidase"/>
</dbReference>
<dbReference type="SUPFAM" id="SSF48317">
    <property type="entry name" value="Acid phosphatase/Vanadium-dependent haloperoxidase"/>
    <property type="match status" value="1"/>
</dbReference>
<dbReference type="Gene3D" id="1.10.606.10">
    <property type="entry name" value="Vanadium-containing Chloroperoxidase, domain 2"/>
    <property type="match status" value="1"/>
</dbReference>
<evidence type="ECO:0000256" key="1">
    <source>
        <dbReference type="SAM" id="MobiDB-lite"/>
    </source>
</evidence>